<dbReference type="EMBL" id="CP058595">
    <property type="protein sequence ID" value="QLG46924.1"/>
    <property type="molecule type" value="Genomic_DNA"/>
</dbReference>
<accession>A0A7H9ATY8</accession>
<dbReference type="Pfam" id="PF14059">
    <property type="entry name" value="DUF4251"/>
    <property type="match status" value="1"/>
</dbReference>
<organism evidence="1 2">
    <name type="scientific">Costertonia aggregata</name>
    <dbReference type="NCBI Taxonomy" id="343403"/>
    <lineage>
        <taxon>Bacteria</taxon>
        <taxon>Pseudomonadati</taxon>
        <taxon>Bacteroidota</taxon>
        <taxon>Flavobacteriia</taxon>
        <taxon>Flavobacteriales</taxon>
        <taxon>Flavobacteriaceae</taxon>
        <taxon>Costertonia</taxon>
    </lineage>
</organism>
<dbReference type="RefSeq" id="WP_179243203.1">
    <property type="nucleotide sequence ID" value="NZ_CP058595.1"/>
</dbReference>
<keyword evidence="2" id="KW-1185">Reference proteome</keyword>
<evidence type="ECO:0000313" key="1">
    <source>
        <dbReference type="EMBL" id="QLG46924.1"/>
    </source>
</evidence>
<dbReference type="Gene3D" id="2.40.128.410">
    <property type="match status" value="1"/>
</dbReference>
<proteinExistence type="predicted"/>
<sequence>METIQNKILKCSLIVLLFIVAGCASKSKVKYSQEQLSQVNEMVSNKKFEINSQRALPLTTNALQSVINAGILLPDSNAGSINLLGNTNHLRMYGDSISIYLPYFGERQLAAAYNNNEIGIQVDSVLEDADIDFNEDRNRYEITFSAEQDMESLNFRLIIFPNLNSTIYVNSSHRNPITYQGKVTPVSE</sequence>
<name>A0A7H9ATY8_9FLAO</name>
<dbReference type="Proteomes" id="UP000509302">
    <property type="component" value="Chromosome"/>
</dbReference>
<reference evidence="1 2" key="1">
    <citation type="journal article" date="2006" name="Int. J. Syst. Evol. Microbiol.">
        <title>Costertonia aggregata gen. nov., sp. nov., a mesophilic marine bacterium of the family Flavobacteriaceae, isolated from a mature biofilm.</title>
        <authorList>
            <person name="Kwon K.K."/>
            <person name="Lee Y.K."/>
            <person name="Lee H.K."/>
        </authorList>
    </citation>
    <scope>NUCLEOTIDE SEQUENCE [LARGE SCALE GENOMIC DNA]</scope>
    <source>
        <strain evidence="1 2">KCCM 42265</strain>
    </source>
</reference>
<dbReference type="InterPro" id="IPR025347">
    <property type="entry name" value="DUF4251"/>
</dbReference>
<dbReference type="AlphaFoldDB" id="A0A7H9ATY8"/>
<evidence type="ECO:0000313" key="2">
    <source>
        <dbReference type="Proteomes" id="UP000509302"/>
    </source>
</evidence>
<dbReference type="PROSITE" id="PS51257">
    <property type="entry name" value="PROKAR_LIPOPROTEIN"/>
    <property type="match status" value="1"/>
</dbReference>
<gene>
    <name evidence="1" type="ORF">HYG79_16710</name>
</gene>
<protein>
    <submittedName>
        <fullName evidence="1">DUF4251 domain-containing protein</fullName>
    </submittedName>
</protein>
<dbReference type="KEGG" id="cagg:HYG79_16710"/>